<comment type="subcellular location">
    <subcellularLocation>
        <location evidence="2 10">Cytoplasm</location>
        <location evidence="2 10">Cytoskeleton</location>
    </subcellularLocation>
    <subcellularLocation>
        <location evidence="1">Nucleus</location>
    </subcellularLocation>
</comment>
<dbReference type="InterPro" id="IPR001372">
    <property type="entry name" value="Dynein_light_chain_typ-1/2"/>
</dbReference>
<name>A0A0B2VAL7_TOXCA</name>
<dbReference type="PANTHER" id="PTHR11886">
    <property type="entry name" value="DYNEIN LIGHT CHAIN"/>
    <property type="match status" value="1"/>
</dbReference>
<keyword evidence="4 10" id="KW-0963">Cytoplasm</keyword>
<sequence>MSGLSSEVTLSRQPRITLRNVEMNFEQALFAQAVAKEQIIAGNTNEKAIANALKSRFDERYGRCWQCIVGSSFGSFVTHSNNHFIYFYIDDFAVLLYKSA</sequence>
<accession>A0A0B2VAL7</accession>
<reference evidence="11 12" key="1">
    <citation type="submission" date="2014-11" db="EMBL/GenBank/DDBJ databases">
        <title>Genetic blueprint of the zoonotic pathogen Toxocara canis.</title>
        <authorList>
            <person name="Zhu X.-Q."/>
            <person name="Korhonen P.K."/>
            <person name="Cai H."/>
            <person name="Young N.D."/>
            <person name="Nejsum P."/>
            <person name="von Samson-Himmelstjerna G."/>
            <person name="Boag P.R."/>
            <person name="Tan P."/>
            <person name="Li Q."/>
            <person name="Min J."/>
            <person name="Yang Y."/>
            <person name="Wang X."/>
            <person name="Fang X."/>
            <person name="Hall R.S."/>
            <person name="Hofmann A."/>
            <person name="Sternberg P.W."/>
            <person name="Jex A.R."/>
            <person name="Gasser R.B."/>
        </authorList>
    </citation>
    <scope>NUCLEOTIDE SEQUENCE [LARGE SCALE GENOMIC DNA]</scope>
    <source>
        <strain evidence="11">PN_DK_2014</strain>
    </source>
</reference>
<evidence type="ECO:0000256" key="5">
    <source>
        <dbReference type="ARBA" id="ARBA00022701"/>
    </source>
</evidence>
<dbReference type="GO" id="GO:0015031">
    <property type="term" value="P:protein transport"/>
    <property type="evidence" value="ECO:0007669"/>
    <property type="project" value="UniProtKB-KW"/>
</dbReference>
<dbReference type="Gene3D" id="3.30.740.10">
    <property type="entry name" value="Protein Inhibitor Of Neuronal Nitric Oxide Synthase"/>
    <property type="match status" value="1"/>
</dbReference>
<dbReference type="GO" id="GO:0005874">
    <property type="term" value="C:microtubule"/>
    <property type="evidence" value="ECO:0007669"/>
    <property type="project" value="UniProtKB-KW"/>
</dbReference>
<dbReference type="GO" id="GO:0051028">
    <property type="term" value="P:mRNA transport"/>
    <property type="evidence" value="ECO:0007669"/>
    <property type="project" value="UniProtKB-KW"/>
</dbReference>
<dbReference type="GO" id="GO:0005634">
    <property type="term" value="C:nucleus"/>
    <property type="evidence" value="ECO:0007669"/>
    <property type="project" value="UniProtKB-SubCell"/>
</dbReference>
<evidence type="ECO:0000256" key="3">
    <source>
        <dbReference type="ARBA" id="ARBA00022448"/>
    </source>
</evidence>
<comment type="similarity">
    <text evidence="10">Belongs to the dynein light chain family.</text>
</comment>
<evidence type="ECO:0000313" key="12">
    <source>
        <dbReference type="Proteomes" id="UP000031036"/>
    </source>
</evidence>
<keyword evidence="10" id="KW-0505">Motor protein</keyword>
<gene>
    <name evidence="11" type="primary">nudG</name>
    <name evidence="11" type="ORF">Tcan_13420</name>
</gene>
<dbReference type="STRING" id="6265.A0A0B2VAL7"/>
<dbReference type="PANTHER" id="PTHR11886:SF35">
    <property type="entry name" value="DYNEIN LIGHT CHAIN"/>
    <property type="match status" value="1"/>
</dbReference>
<keyword evidence="6" id="KW-0509">mRNA transport</keyword>
<evidence type="ECO:0000256" key="9">
    <source>
        <dbReference type="ARBA" id="ARBA00023242"/>
    </source>
</evidence>
<evidence type="ECO:0000256" key="7">
    <source>
        <dbReference type="ARBA" id="ARBA00022927"/>
    </source>
</evidence>
<organism evidence="11 12">
    <name type="scientific">Toxocara canis</name>
    <name type="common">Canine roundworm</name>
    <dbReference type="NCBI Taxonomy" id="6265"/>
    <lineage>
        <taxon>Eukaryota</taxon>
        <taxon>Metazoa</taxon>
        <taxon>Ecdysozoa</taxon>
        <taxon>Nematoda</taxon>
        <taxon>Chromadorea</taxon>
        <taxon>Rhabditida</taxon>
        <taxon>Spirurina</taxon>
        <taxon>Ascaridomorpha</taxon>
        <taxon>Ascaridoidea</taxon>
        <taxon>Toxocaridae</taxon>
        <taxon>Toxocara</taxon>
    </lineage>
</organism>
<dbReference type="OMA" id="CYITHIP"/>
<dbReference type="EMBL" id="JPKZ01002088">
    <property type="protein sequence ID" value="KHN78502.1"/>
    <property type="molecule type" value="Genomic_DNA"/>
</dbReference>
<dbReference type="GO" id="GO:0045505">
    <property type="term" value="F:dynein intermediate chain binding"/>
    <property type="evidence" value="ECO:0007669"/>
    <property type="project" value="TreeGrafter"/>
</dbReference>
<evidence type="ECO:0000256" key="8">
    <source>
        <dbReference type="ARBA" id="ARBA00023212"/>
    </source>
</evidence>
<dbReference type="FunFam" id="3.30.740.10:FF:000005">
    <property type="entry name" value="Dynein light chain"/>
    <property type="match status" value="1"/>
</dbReference>
<evidence type="ECO:0000256" key="10">
    <source>
        <dbReference type="RuleBase" id="RU365010"/>
    </source>
</evidence>
<dbReference type="Pfam" id="PF01221">
    <property type="entry name" value="Dynein_light"/>
    <property type="match status" value="1"/>
</dbReference>
<protein>
    <recommendedName>
        <fullName evidence="10">Dynein light chain</fullName>
    </recommendedName>
</protein>
<comment type="caution">
    <text evidence="11">The sequence shown here is derived from an EMBL/GenBank/DDBJ whole genome shotgun (WGS) entry which is preliminary data.</text>
</comment>
<dbReference type="SUPFAM" id="SSF54648">
    <property type="entry name" value="DLC"/>
    <property type="match status" value="1"/>
</dbReference>
<evidence type="ECO:0000256" key="4">
    <source>
        <dbReference type="ARBA" id="ARBA00022490"/>
    </source>
</evidence>
<proteinExistence type="inferred from homology"/>
<evidence type="ECO:0000256" key="2">
    <source>
        <dbReference type="ARBA" id="ARBA00004245"/>
    </source>
</evidence>
<keyword evidence="3" id="KW-0813">Transport</keyword>
<dbReference type="SMART" id="SM01375">
    <property type="entry name" value="Dynein_light"/>
    <property type="match status" value="1"/>
</dbReference>
<dbReference type="Proteomes" id="UP000031036">
    <property type="component" value="Unassembled WGS sequence"/>
</dbReference>
<dbReference type="InterPro" id="IPR037177">
    <property type="entry name" value="DLC_sf"/>
</dbReference>
<keyword evidence="10" id="KW-0243">Dynein</keyword>
<dbReference type="GO" id="GO:0007017">
    <property type="term" value="P:microtubule-based process"/>
    <property type="evidence" value="ECO:0007669"/>
    <property type="project" value="InterPro"/>
</dbReference>
<evidence type="ECO:0000256" key="1">
    <source>
        <dbReference type="ARBA" id="ARBA00004123"/>
    </source>
</evidence>
<dbReference type="AlphaFoldDB" id="A0A0B2VAL7"/>
<keyword evidence="12" id="KW-1185">Reference proteome</keyword>
<dbReference type="GO" id="GO:0005868">
    <property type="term" value="C:cytoplasmic dynein complex"/>
    <property type="evidence" value="ECO:0007669"/>
    <property type="project" value="TreeGrafter"/>
</dbReference>
<evidence type="ECO:0000313" key="11">
    <source>
        <dbReference type="EMBL" id="KHN78502.1"/>
    </source>
</evidence>
<keyword evidence="7" id="KW-0653">Protein transport</keyword>
<dbReference type="OrthoDB" id="5821439at2759"/>
<keyword evidence="5 10" id="KW-0493">Microtubule</keyword>
<evidence type="ECO:0000256" key="6">
    <source>
        <dbReference type="ARBA" id="ARBA00022816"/>
    </source>
</evidence>
<keyword evidence="8 10" id="KW-0206">Cytoskeleton</keyword>
<keyword evidence="9" id="KW-0539">Nucleus</keyword>